<dbReference type="CDD" id="cd03877">
    <property type="entry name" value="M28_like"/>
    <property type="match status" value="1"/>
</dbReference>
<dbReference type="SUPFAM" id="SSF53187">
    <property type="entry name" value="Zn-dependent exopeptidases"/>
    <property type="match status" value="1"/>
</dbReference>
<name>A0ABS7TNL6_9BACT</name>
<dbReference type="InterPro" id="IPR045175">
    <property type="entry name" value="M28_fam"/>
</dbReference>
<sequence>MAWTPDRDRLQADIAALARDELRGRFTLSPELAEAAQYLAQRHRELGLEPLAGDSFLADFPISVGVRASQPVSLQVVRGRKTTAIASAEFSIAPQTASGEVRGAAVFVGYAAAAEPAPGGDDDKADKSDAPTYDDLAGVDVKGKIAVVLLDAPGRPDTMTFFRRLQREASDFAAAAAPLKQSGDVAGLRALHERTRGQVIAMLQRFMPGADLKDMWPLPADPLTVEFDLQAIVAPVMREAGKRKGPQFAMGAGSLRTKVERLAKAGAIGVVAVRGPRSFLDDAEREADAFAPLQREDGALGEPVALPVVQLKWKAADSLLRVGKGKQKISALQAAIDGDFVPRSADIPGVELQLSAVVEPVQVQTPNVLARVPGGDLRDEIVVIGAHYDHIGVVGRGECGESRKDGVVDGICNGADDNASGTAMLLELARHFQQQRPRRTVVFAHFAGEELGLLGSKALAERPPFALDKVVAMVNLDMIGRLGPKGLAIGGLVSSDAWMPLLDRIGNAGLSVLYEGSVATRSDHASFYRKNLPVLFFFTGTHADYHRPGDHSDKINYDGLVAIGTLVHGVTRAVADGLAVPYKAPPAGGGLASGLPGQNPETVVKRVQGSSSPVTAPAAE</sequence>
<protein>
    <submittedName>
        <fullName evidence="2">M20/M25/M40 family metallo-hydrolase</fullName>
    </submittedName>
</protein>
<dbReference type="Pfam" id="PF04389">
    <property type="entry name" value="Peptidase_M28"/>
    <property type="match status" value="1"/>
</dbReference>
<gene>
    <name evidence="2" type="ORF">K7C98_11185</name>
</gene>
<dbReference type="PANTHER" id="PTHR12147">
    <property type="entry name" value="METALLOPEPTIDASE M28 FAMILY MEMBER"/>
    <property type="match status" value="1"/>
</dbReference>
<evidence type="ECO:0000259" key="1">
    <source>
        <dbReference type="Pfam" id="PF04389"/>
    </source>
</evidence>
<accession>A0ABS7TNL6</accession>
<evidence type="ECO:0000313" key="3">
    <source>
        <dbReference type="Proteomes" id="UP001139031"/>
    </source>
</evidence>
<organism evidence="2 3">
    <name type="scientific">Nannocystis pusilla</name>
    <dbReference type="NCBI Taxonomy" id="889268"/>
    <lineage>
        <taxon>Bacteria</taxon>
        <taxon>Pseudomonadati</taxon>
        <taxon>Myxococcota</taxon>
        <taxon>Polyangia</taxon>
        <taxon>Nannocystales</taxon>
        <taxon>Nannocystaceae</taxon>
        <taxon>Nannocystis</taxon>
    </lineage>
</organism>
<dbReference type="EMBL" id="JAIRAU010000008">
    <property type="protein sequence ID" value="MBZ5709819.1"/>
    <property type="molecule type" value="Genomic_DNA"/>
</dbReference>
<reference evidence="2" key="1">
    <citation type="submission" date="2021-08" db="EMBL/GenBank/DDBJ databases">
        <authorList>
            <person name="Stevens D.C."/>
        </authorList>
    </citation>
    <scope>NUCLEOTIDE SEQUENCE</scope>
    <source>
        <strain evidence="2">DSM 53165</strain>
    </source>
</reference>
<evidence type="ECO:0000313" key="2">
    <source>
        <dbReference type="EMBL" id="MBZ5709819.1"/>
    </source>
</evidence>
<keyword evidence="3" id="KW-1185">Reference proteome</keyword>
<dbReference type="PANTHER" id="PTHR12147:SF26">
    <property type="entry name" value="PEPTIDASE M28 DOMAIN-CONTAINING PROTEIN"/>
    <property type="match status" value="1"/>
</dbReference>
<proteinExistence type="predicted"/>
<feature type="domain" description="Peptidase M28" evidence="1">
    <location>
        <begin position="367"/>
        <end position="568"/>
    </location>
</feature>
<dbReference type="Gene3D" id="3.40.630.10">
    <property type="entry name" value="Zn peptidases"/>
    <property type="match status" value="1"/>
</dbReference>
<dbReference type="Proteomes" id="UP001139031">
    <property type="component" value="Unassembled WGS sequence"/>
</dbReference>
<comment type="caution">
    <text evidence="2">The sequence shown here is derived from an EMBL/GenBank/DDBJ whole genome shotgun (WGS) entry which is preliminary data.</text>
</comment>
<dbReference type="InterPro" id="IPR007484">
    <property type="entry name" value="Peptidase_M28"/>
</dbReference>